<evidence type="ECO:0000256" key="1">
    <source>
        <dbReference type="SAM" id="MobiDB-lite"/>
    </source>
</evidence>
<evidence type="ECO:0000313" key="2">
    <source>
        <dbReference type="EMBL" id="MBB5120986.1"/>
    </source>
</evidence>
<name>A0A7W8BEV4_STREU</name>
<evidence type="ECO:0000313" key="3">
    <source>
        <dbReference type="Proteomes" id="UP000528608"/>
    </source>
</evidence>
<organism evidence="2 3">
    <name type="scientific">Streptomyces eurocidicus</name>
    <name type="common">Streptoverticillium eurocidicus</name>
    <dbReference type="NCBI Taxonomy" id="66423"/>
    <lineage>
        <taxon>Bacteria</taxon>
        <taxon>Bacillati</taxon>
        <taxon>Actinomycetota</taxon>
        <taxon>Actinomycetes</taxon>
        <taxon>Kitasatosporales</taxon>
        <taxon>Streptomycetaceae</taxon>
        <taxon>Streptomyces</taxon>
    </lineage>
</organism>
<reference evidence="2 3" key="1">
    <citation type="submission" date="2020-08" db="EMBL/GenBank/DDBJ databases">
        <title>Genomic Encyclopedia of Type Strains, Phase III (KMG-III): the genomes of soil and plant-associated and newly described type strains.</title>
        <authorList>
            <person name="Whitman W."/>
        </authorList>
    </citation>
    <scope>NUCLEOTIDE SEQUENCE [LARGE SCALE GENOMIC DNA]</scope>
    <source>
        <strain evidence="2 3">CECT 3259</strain>
    </source>
</reference>
<sequence>MSVFAEAMRQRVRDARAALALARAEGDAYGTAVAADELDDALRTARRHGVEPDAPEPDAPEDPGGEEPAPS</sequence>
<protein>
    <submittedName>
        <fullName evidence="2">Uncharacterized protein</fullName>
    </submittedName>
</protein>
<dbReference type="EMBL" id="JACHJF010000015">
    <property type="protein sequence ID" value="MBB5120986.1"/>
    <property type="molecule type" value="Genomic_DNA"/>
</dbReference>
<feature type="compositionally biased region" description="Acidic residues" evidence="1">
    <location>
        <begin position="53"/>
        <end position="65"/>
    </location>
</feature>
<feature type="region of interest" description="Disordered" evidence="1">
    <location>
        <begin position="44"/>
        <end position="71"/>
    </location>
</feature>
<accession>A0A7W8BEV4</accession>
<gene>
    <name evidence="2" type="ORF">FHS36_004437</name>
</gene>
<dbReference type="Proteomes" id="UP000528608">
    <property type="component" value="Unassembled WGS sequence"/>
</dbReference>
<proteinExistence type="predicted"/>
<comment type="caution">
    <text evidence="2">The sequence shown here is derived from an EMBL/GenBank/DDBJ whole genome shotgun (WGS) entry which is preliminary data.</text>
</comment>
<dbReference type="AlphaFoldDB" id="A0A7W8BEV4"/>
<dbReference type="RefSeq" id="WP_102919833.1">
    <property type="nucleotide sequence ID" value="NZ_JACHJF010000015.1"/>
</dbReference>